<name>A0A7U2I6S7_PHANO</name>
<evidence type="ECO:0000313" key="2">
    <source>
        <dbReference type="Proteomes" id="UP000663193"/>
    </source>
</evidence>
<proteinExistence type="predicted"/>
<gene>
    <name evidence="1" type="ORF">JI435_416920</name>
</gene>
<sequence>MHLAIHPGWVKWVTSRYGAGSRSCSSPAMQHNDGFGVVSIVRLKQQALDPLQSVHSA</sequence>
<dbReference type="EMBL" id="CP069034">
    <property type="protein sequence ID" value="QRD01533.1"/>
    <property type="molecule type" value="Genomic_DNA"/>
</dbReference>
<accession>A0A7U2I6S7</accession>
<evidence type="ECO:0000313" key="1">
    <source>
        <dbReference type="EMBL" id="QRD01533.1"/>
    </source>
</evidence>
<dbReference type="AlphaFoldDB" id="A0A7U2I6S7"/>
<protein>
    <submittedName>
        <fullName evidence="1">Uncharacterized protein</fullName>
    </submittedName>
</protein>
<organism evidence="1 2">
    <name type="scientific">Phaeosphaeria nodorum (strain SN15 / ATCC MYA-4574 / FGSC 10173)</name>
    <name type="common">Glume blotch fungus</name>
    <name type="synonym">Parastagonospora nodorum</name>
    <dbReference type="NCBI Taxonomy" id="321614"/>
    <lineage>
        <taxon>Eukaryota</taxon>
        <taxon>Fungi</taxon>
        <taxon>Dikarya</taxon>
        <taxon>Ascomycota</taxon>
        <taxon>Pezizomycotina</taxon>
        <taxon>Dothideomycetes</taxon>
        <taxon>Pleosporomycetidae</taxon>
        <taxon>Pleosporales</taxon>
        <taxon>Pleosporineae</taxon>
        <taxon>Phaeosphaeriaceae</taxon>
        <taxon>Parastagonospora</taxon>
    </lineage>
</organism>
<dbReference type="Proteomes" id="UP000663193">
    <property type="component" value="Chromosome 12"/>
</dbReference>
<dbReference type="VEuPathDB" id="FungiDB:JI435_416920"/>
<reference evidence="2" key="1">
    <citation type="journal article" date="2021" name="BMC Genomics">
        <title>Chromosome-level genome assembly and manually-curated proteome of model necrotroph Parastagonospora nodorum Sn15 reveals a genome-wide trove of candidate effector homologs, and redundancy of virulence-related functions within an accessory chromosome.</title>
        <authorList>
            <person name="Bertazzoni S."/>
            <person name="Jones D.A.B."/>
            <person name="Phan H.T."/>
            <person name="Tan K.-C."/>
            <person name="Hane J.K."/>
        </authorList>
    </citation>
    <scope>NUCLEOTIDE SEQUENCE [LARGE SCALE GENOMIC DNA]</scope>
    <source>
        <strain evidence="2">SN15 / ATCC MYA-4574 / FGSC 10173)</strain>
    </source>
</reference>
<keyword evidence="2" id="KW-1185">Reference proteome</keyword>